<gene>
    <name evidence="4" type="ORF">A9D14_13135</name>
</gene>
<feature type="domain" description="FecR protein" evidence="2">
    <location>
        <begin position="115"/>
        <end position="206"/>
    </location>
</feature>
<dbReference type="Pfam" id="PF04773">
    <property type="entry name" value="FecR"/>
    <property type="match status" value="1"/>
</dbReference>
<feature type="domain" description="FecR N-terminal" evidence="3">
    <location>
        <begin position="9"/>
        <end position="48"/>
    </location>
</feature>
<dbReference type="AlphaFoldDB" id="A0A1Z1FDW2"/>
<dbReference type="PIRSF" id="PIRSF018266">
    <property type="entry name" value="FecR"/>
    <property type="match status" value="1"/>
</dbReference>
<evidence type="ECO:0000256" key="1">
    <source>
        <dbReference type="SAM" id="Phobius"/>
    </source>
</evidence>
<dbReference type="Gene3D" id="2.60.120.1440">
    <property type="match status" value="1"/>
</dbReference>
<reference evidence="4 5" key="1">
    <citation type="submission" date="2017-01" db="EMBL/GenBank/DDBJ databases">
        <title>Complete genome sequence of esterase-producing bacterium Croceicoccus marinus E4A9.</title>
        <authorList>
            <person name="Wu Y.-H."/>
            <person name="Cheng H."/>
            <person name="Xu L."/>
            <person name="Huo Y.-Y."/>
            <person name="Wang C.-S."/>
            <person name="Xu X.-W."/>
        </authorList>
    </citation>
    <scope>NUCLEOTIDE SEQUENCE [LARGE SCALE GENOMIC DNA]</scope>
    <source>
        <strain evidence="4 5">E4A9</strain>
    </source>
</reference>
<feature type="transmembrane region" description="Helical" evidence="1">
    <location>
        <begin position="88"/>
        <end position="106"/>
    </location>
</feature>
<sequence length="316" mass="33624">MVTDETIREQALDWAVRTGDPDFADWDAFTLWLERSPAHAPAYDRAAAAADEAAGLLQSAAPANDDIANDGYADDGPATGETPRPRRWIGSMLALALVALVSLGLWRQMAPDLYTVETAPGEMQVVALGSGSQMRLGGGSRVVLDHDDPRFASLEHGRALFSVRHDESDPFVVTAGANRIVDVGTVFEVRLDPEAFSVAVSEGAVQFDPDGQDVHVAAGQALRRTADGYRLADIDPAQVGEWAEGRLTFDAETLASVAQDLTRATGLRFAVDPASADRVVSGSILVAPVRQDPRSLGPLLSLQVRSQSGGWIIGAR</sequence>
<dbReference type="GO" id="GO:0016989">
    <property type="term" value="F:sigma factor antagonist activity"/>
    <property type="evidence" value="ECO:0007669"/>
    <property type="project" value="TreeGrafter"/>
</dbReference>
<dbReference type="PANTHER" id="PTHR30273:SF2">
    <property type="entry name" value="PROTEIN FECR"/>
    <property type="match status" value="1"/>
</dbReference>
<dbReference type="Proteomes" id="UP000195807">
    <property type="component" value="Chromosome"/>
</dbReference>
<dbReference type="OrthoDB" id="7346218at2"/>
<evidence type="ECO:0000259" key="2">
    <source>
        <dbReference type="Pfam" id="PF04773"/>
    </source>
</evidence>
<dbReference type="InterPro" id="IPR032623">
    <property type="entry name" value="FecR_N"/>
</dbReference>
<name>A0A1Z1FDW2_9SPHN</name>
<dbReference type="RefSeq" id="WP_066847241.1">
    <property type="nucleotide sequence ID" value="NZ_CP019602.1"/>
</dbReference>
<keyword evidence="1" id="KW-0812">Transmembrane</keyword>
<dbReference type="Pfam" id="PF16220">
    <property type="entry name" value="DUF4880"/>
    <property type="match status" value="1"/>
</dbReference>
<dbReference type="PANTHER" id="PTHR30273">
    <property type="entry name" value="PERIPLASMIC SIGNAL SENSOR AND SIGMA FACTOR ACTIVATOR FECR-RELATED"/>
    <property type="match status" value="1"/>
</dbReference>
<proteinExistence type="predicted"/>
<accession>A0A1Z1FDW2</accession>
<organism evidence="4 5">
    <name type="scientific">Croceicoccus marinus</name>
    <dbReference type="NCBI Taxonomy" id="450378"/>
    <lineage>
        <taxon>Bacteria</taxon>
        <taxon>Pseudomonadati</taxon>
        <taxon>Pseudomonadota</taxon>
        <taxon>Alphaproteobacteria</taxon>
        <taxon>Sphingomonadales</taxon>
        <taxon>Erythrobacteraceae</taxon>
        <taxon>Croceicoccus</taxon>
    </lineage>
</organism>
<keyword evidence="5" id="KW-1185">Reference proteome</keyword>
<keyword evidence="1" id="KW-1133">Transmembrane helix</keyword>
<evidence type="ECO:0000313" key="5">
    <source>
        <dbReference type="Proteomes" id="UP000195807"/>
    </source>
</evidence>
<dbReference type="STRING" id="450378.GCA_001661675_02639"/>
<evidence type="ECO:0000313" key="4">
    <source>
        <dbReference type="EMBL" id="ARU16935.1"/>
    </source>
</evidence>
<evidence type="ECO:0000259" key="3">
    <source>
        <dbReference type="Pfam" id="PF16220"/>
    </source>
</evidence>
<protein>
    <recommendedName>
        <fullName evidence="6">FecR domain-containing protein</fullName>
    </recommendedName>
</protein>
<dbReference type="KEGG" id="cman:A9D14_13135"/>
<evidence type="ECO:0008006" key="6">
    <source>
        <dbReference type="Google" id="ProtNLM"/>
    </source>
</evidence>
<keyword evidence="1" id="KW-0472">Membrane</keyword>
<dbReference type="EMBL" id="CP019602">
    <property type="protein sequence ID" value="ARU16935.1"/>
    <property type="molecule type" value="Genomic_DNA"/>
</dbReference>
<dbReference type="InterPro" id="IPR006860">
    <property type="entry name" value="FecR"/>
</dbReference>
<dbReference type="InterPro" id="IPR012373">
    <property type="entry name" value="Ferrdict_sens_TM"/>
</dbReference>